<dbReference type="RefSeq" id="WP_013485007.1">
    <property type="nucleotide sequence ID" value="NC_014828.1"/>
</dbReference>
<sequence length="101" mass="11366">MATKKSGKGEQFLTYKGKPLVRSGDTLYYGNVYDKYVVMMQIKGSTKIKDADVAGTVQVQLLSTDNDMRVRDRVIKKTEKEGLYNAIDIGSIWLERALGEQ</sequence>
<keyword evidence="2" id="KW-1185">Reference proteome</keyword>
<proteinExistence type="predicted"/>
<dbReference type="EMBL" id="CP002400">
    <property type="protein sequence ID" value="ADU26646.1"/>
    <property type="molecule type" value="Genomic_DNA"/>
</dbReference>
<dbReference type="HOGENOM" id="CLU_2408894_0_0_9"/>
<accession>E6U4L8</accession>
<gene>
    <name evidence="1" type="ordered locus">Ethha_1093</name>
</gene>
<evidence type="ECO:0000313" key="1">
    <source>
        <dbReference type="EMBL" id="ADU26646.1"/>
    </source>
</evidence>
<dbReference type="KEGG" id="eha:Ethha_1093"/>
<dbReference type="Proteomes" id="UP000001551">
    <property type="component" value="Chromosome"/>
</dbReference>
<dbReference type="AlphaFoldDB" id="E6U4L8"/>
<dbReference type="eggNOG" id="ENOG50337GI">
    <property type="taxonomic scope" value="Bacteria"/>
</dbReference>
<name>E6U4L8_ETHHY</name>
<evidence type="ECO:0000313" key="2">
    <source>
        <dbReference type="Proteomes" id="UP000001551"/>
    </source>
</evidence>
<reference evidence="1 2" key="1">
    <citation type="submission" date="2010-12" db="EMBL/GenBank/DDBJ databases">
        <title>Complete sequence of Ethanoligenens harbinense YUAN-3.</title>
        <authorList>
            <person name="Lucas S."/>
            <person name="Copeland A."/>
            <person name="Lapidus A."/>
            <person name="Cheng J.-F."/>
            <person name="Bruce D."/>
            <person name="Goodwin L."/>
            <person name="Pitluck S."/>
            <person name="Chertkov O."/>
            <person name="Misra M."/>
            <person name="Detter J.C."/>
            <person name="Han C."/>
            <person name="Tapia R."/>
            <person name="Land M."/>
            <person name="Hauser L."/>
            <person name="Jeffries C."/>
            <person name="Kyrpides N."/>
            <person name="Ivanova N."/>
            <person name="Mikhailova N."/>
            <person name="Wang A."/>
            <person name="Mouttaki H."/>
            <person name="He Z."/>
            <person name="Zhou J."/>
            <person name="Hemme C.L."/>
            <person name="Woyke T."/>
        </authorList>
    </citation>
    <scope>NUCLEOTIDE SEQUENCE [LARGE SCALE GENOMIC DNA]</scope>
    <source>
        <strain evidence="2">DSM 18485 / JCM 12961 / CGMCC 1.5033 / YUAN-3</strain>
    </source>
</reference>
<organism evidence="1 2">
    <name type="scientific">Ethanoligenens harbinense (strain DSM 18485 / JCM 12961 / CGMCC 1.5033 / YUAN-3)</name>
    <dbReference type="NCBI Taxonomy" id="663278"/>
    <lineage>
        <taxon>Bacteria</taxon>
        <taxon>Bacillati</taxon>
        <taxon>Bacillota</taxon>
        <taxon>Clostridia</taxon>
        <taxon>Eubacteriales</taxon>
        <taxon>Oscillospiraceae</taxon>
        <taxon>Ethanoligenens</taxon>
    </lineage>
</organism>
<protein>
    <submittedName>
        <fullName evidence="1">Uncharacterized protein</fullName>
    </submittedName>
</protein>